<gene>
    <name evidence="2" type="ORF">SAMN05421756_10195</name>
</gene>
<feature type="domain" description="Rhodanese" evidence="1">
    <location>
        <begin position="37"/>
        <end position="130"/>
    </location>
</feature>
<evidence type="ECO:0000313" key="3">
    <source>
        <dbReference type="Proteomes" id="UP000198504"/>
    </source>
</evidence>
<dbReference type="EMBL" id="FOFA01000001">
    <property type="protein sequence ID" value="SEP59323.1"/>
    <property type="molecule type" value="Genomic_DNA"/>
</dbReference>
<dbReference type="InterPro" id="IPR001763">
    <property type="entry name" value="Rhodanese-like_dom"/>
</dbReference>
<evidence type="ECO:0000313" key="2">
    <source>
        <dbReference type="EMBL" id="SEP59323.1"/>
    </source>
</evidence>
<evidence type="ECO:0000259" key="1">
    <source>
        <dbReference type="PROSITE" id="PS50206"/>
    </source>
</evidence>
<dbReference type="InterPro" id="IPR036873">
    <property type="entry name" value="Rhodanese-like_dom_sf"/>
</dbReference>
<keyword evidence="2" id="KW-0808">Transferase</keyword>
<dbReference type="SMART" id="SM00450">
    <property type="entry name" value="RHOD"/>
    <property type="match status" value="1"/>
</dbReference>
<reference evidence="3" key="1">
    <citation type="submission" date="2016-10" db="EMBL/GenBank/DDBJ databases">
        <authorList>
            <person name="Varghese N."/>
            <person name="Submissions S."/>
        </authorList>
    </citation>
    <scope>NUCLEOTIDE SEQUENCE [LARGE SCALE GENOMIC DNA]</scope>
    <source>
        <strain evidence="3">CGMCC 4.6856</strain>
    </source>
</reference>
<dbReference type="GO" id="GO:0016740">
    <property type="term" value="F:transferase activity"/>
    <property type="evidence" value="ECO:0007669"/>
    <property type="project" value="UniProtKB-KW"/>
</dbReference>
<sequence>MSTLAPPLARRRSIAEVLDEARSRLHRLTPAEAVAARAEGAVVVDIRPAAQRALEGGPDGVLLVERNVLEWRFDPQSDAALPIAAYDLQVVVLCQEGYTSSLAAAALQDLGLHRATDVVGGWAAWREQLGR</sequence>
<keyword evidence="3" id="KW-1185">Reference proteome</keyword>
<accession>A0A1H8Z4Q3</accession>
<dbReference type="STRING" id="1036181.SAMN05421756_10195"/>
<dbReference type="PROSITE" id="PS50206">
    <property type="entry name" value="RHODANESE_3"/>
    <property type="match status" value="1"/>
</dbReference>
<dbReference type="AlphaFoldDB" id="A0A1H8Z4Q3"/>
<dbReference type="SUPFAM" id="SSF52821">
    <property type="entry name" value="Rhodanese/Cell cycle control phosphatase"/>
    <property type="match status" value="1"/>
</dbReference>
<dbReference type="RefSeq" id="WP_198409864.1">
    <property type="nucleotide sequence ID" value="NZ_FOFA01000001.1"/>
</dbReference>
<dbReference type="Gene3D" id="3.40.250.10">
    <property type="entry name" value="Rhodanese-like domain"/>
    <property type="match status" value="1"/>
</dbReference>
<proteinExistence type="predicted"/>
<dbReference type="Proteomes" id="UP000198504">
    <property type="component" value="Unassembled WGS sequence"/>
</dbReference>
<name>A0A1H8Z4Q3_9ACTN</name>
<organism evidence="2 3">
    <name type="scientific">Microlunatus flavus</name>
    <dbReference type="NCBI Taxonomy" id="1036181"/>
    <lineage>
        <taxon>Bacteria</taxon>
        <taxon>Bacillati</taxon>
        <taxon>Actinomycetota</taxon>
        <taxon>Actinomycetes</taxon>
        <taxon>Propionibacteriales</taxon>
        <taxon>Propionibacteriaceae</taxon>
        <taxon>Microlunatus</taxon>
    </lineage>
</organism>
<dbReference type="Pfam" id="PF00581">
    <property type="entry name" value="Rhodanese"/>
    <property type="match status" value="1"/>
</dbReference>
<protein>
    <submittedName>
        <fullName evidence="2">Rhodanese-related sulfurtransferase</fullName>
    </submittedName>
</protein>